<name>A0A6A6V668_9PLEO</name>
<sequence length="137" mass="15053">MGTAALFPATAATPPVHHGPCTSAAIHIQPHHTAGHRRPHPAELLPPIRSHALCSVPPPAFYRPKRSQMHASVGEQHLITLPGNIARLPPQLYWLLRQMPVIHPANRFRSGASATHPFTTCMPALLRCLTNKTYRPL</sequence>
<dbReference type="Proteomes" id="UP000799440">
    <property type="component" value="Unassembled WGS sequence"/>
</dbReference>
<dbReference type="EMBL" id="MU006582">
    <property type="protein sequence ID" value="KAF2745386.1"/>
    <property type="molecule type" value="Genomic_DNA"/>
</dbReference>
<evidence type="ECO:0000313" key="2">
    <source>
        <dbReference type="Proteomes" id="UP000799440"/>
    </source>
</evidence>
<reference evidence="1" key="1">
    <citation type="journal article" date="2020" name="Stud. Mycol.">
        <title>101 Dothideomycetes genomes: a test case for predicting lifestyles and emergence of pathogens.</title>
        <authorList>
            <person name="Haridas S."/>
            <person name="Albert R."/>
            <person name="Binder M."/>
            <person name="Bloem J."/>
            <person name="Labutti K."/>
            <person name="Salamov A."/>
            <person name="Andreopoulos B."/>
            <person name="Baker S."/>
            <person name="Barry K."/>
            <person name="Bills G."/>
            <person name="Bluhm B."/>
            <person name="Cannon C."/>
            <person name="Castanera R."/>
            <person name="Culley D."/>
            <person name="Daum C."/>
            <person name="Ezra D."/>
            <person name="Gonzalez J."/>
            <person name="Henrissat B."/>
            <person name="Kuo A."/>
            <person name="Liang C."/>
            <person name="Lipzen A."/>
            <person name="Lutzoni F."/>
            <person name="Magnuson J."/>
            <person name="Mondo S."/>
            <person name="Nolan M."/>
            <person name="Ohm R."/>
            <person name="Pangilinan J."/>
            <person name="Park H.-J."/>
            <person name="Ramirez L."/>
            <person name="Alfaro M."/>
            <person name="Sun H."/>
            <person name="Tritt A."/>
            <person name="Yoshinaga Y."/>
            <person name="Zwiers L.-H."/>
            <person name="Turgeon B."/>
            <person name="Goodwin S."/>
            <person name="Spatafora J."/>
            <person name="Crous P."/>
            <person name="Grigoriev I."/>
        </authorList>
    </citation>
    <scope>NUCLEOTIDE SEQUENCE</scope>
    <source>
        <strain evidence="1">CBS 119925</strain>
    </source>
</reference>
<organism evidence="1 2">
    <name type="scientific">Sporormia fimetaria CBS 119925</name>
    <dbReference type="NCBI Taxonomy" id="1340428"/>
    <lineage>
        <taxon>Eukaryota</taxon>
        <taxon>Fungi</taxon>
        <taxon>Dikarya</taxon>
        <taxon>Ascomycota</taxon>
        <taxon>Pezizomycotina</taxon>
        <taxon>Dothideomycetes</taxon>
        <taxon>Pleosporomycetidae</taxon>
        <taxon>Pleosporales</taxon>
        <taxon>Sporormiaceae</taxon>
        <taxon>Sporormia</taxon>
    </lineage>
</organism>
<protein>
    <submittedName>
        <fullName evidence="1">Uncharacterized protein</fullName>
    </submittedName>
</protein>
<keyword evidence="2" id="KW-1185">Reference proteome</keyword>
<gene>
    <name evidence="1" type="ORF">M011DRAFT_469439</name>
</gene>
<proteinExistence type="predicted"/>
<dbReference type="AlphaFoldDB" id="A0A6A6V668"/>
<accession>A0A6A6V668</accession>
<evidence type="ECO:0000313" key="1">
    <source>
        <dbReference type="EMBL" id="KAF2745386.1"/>
    </source>
</evidence>